<dbReference type="OrthoDB" id="10406305at2759"/>
<name>A0A1E3P5N5_WICAA</name>
<reference evidence="1 2" key="1">
    <citation type="journal article" date="2016" name="Proc. Natl. Acad. Sci. U.S.A.">
        <title>Comparative genomics of biotechnologically important yeasts.</title>
        <authorList>
            <person name="Riley R."/>
            <person name="Haridas S."/>
            <person name="Wolfe K.H."/>
            <person name="Lopes M.R."/>
            <person name="Hittinger C.T."/>
            <person name="Goeker M."/>
            <person name="Salamov A.A."/>
            <person name="Wisecaver J.H."/>
            <person name="Long T.M."/>
            <person name="Calvey C.H."/>
            <person name="Aerts A.L."/>
            <person name="Barry K.W."/>
            <person name="Choi C."/>
            <person name="Clum A."/>
            <person name="Coughlan A.Y."/>
            <person name="Deshpande S."/>
            <person name="Douglass A.P."/>
            <person name="Hanson S.J."/>
            <person name="Klenk H.-P."/>
            <person name="LaButti K.M."/>
            <person name="Lapidus A."/>
            <person name="Lindquist E.A."/>
            <person name="Lipzen A.M."/>
            <person name="Meier-Kolthoff J.P."/>
            <person name="Ohm R.A."/>
            <person name="Otillar R.P."/>
            <person name="Pangilinan J.L."/>
            <person name="Peng Y."/>
            <person name="Rokas A."/>
            <person name="Rosa C.A."/>
            <person name="Scheuner C."/>
            <person name="Sibirny A.A."/>
            <person name="Slot J.C."/>
            <person name="Stielow J.B."/>
            <person name="Sun H."/>
            <person name="Kurtzman C.P."/>
            <person name="Blackwell M."/>
            <person name="Grigoriev I.V."/>
            <person name="Jeffries T.W."/>
        </authorList>
    </citation>
    <scope>NUCLEOTIDE SEQUENCE [LARGE SCALE GENOMIC DNA]</scope>
    <source>
        <strain evidence="2">ATCC 58044 / CBS 1984 / NCYC 433 / NRRL Y-366-8</strain>
    </source>
</reference>
<dbReference type="GeneID" id="30200365"/>
<dbReference type="RefSeq" id="XP_019039797.1">
    <property type="nucleotide sequence ID" value="XM_019183119.1"/>
</dbReference>
<evidence type="ECO:0000313" key="1">
    <source>
        <dbReference type="EMBL" id="ODQ60590.1"/>
    </source>
</evidence>
<gene>
    <name evidence="1" type="ORF">WICANDRAFT_61157</name>
</gene>
<dbReference type="AlphaFoldDB" id="A0A1E3P5N5"/>
<evidence type="ECO:0000313" key="2">
    <source>
        <dbReference type="Proteomes" id="UP000094112"/>
    </source>
</evidence>
<dbReference type="EMBL" id="KV454209">
    <property type="protein sequence ID" value="ODQ60590.1"/>
    <property type="molecule type" value="Genomic_DNA"/>
</dbReference>
<sequence length="181" mass="21694">MDKNELDPKVCKILDSNIQLQHHYDFLLNKKRIADKALKEFITRVENDYADEITKISEQKTDPTSIVDYTQAMDFIRNVTLKNASKLEEIQKYITQQQELEKVWEYTHHRLINDSKTDDDTLNAFYNECMRQLEEFSKKCHQKFHALEIPLFCLKKELQYKNLSKDRRNLIAFIQDEAMKK</sequence>
<keyword evidence="2" id="KW-1185">Reference proteome</keyword>
<dbReference type="Proteomes" id="UP000094112">
    <property type="component" value="Unassembled WGS sequence"/>
</dbReference>
<proteinExistence type="predicted"/>
<accession>A0A1E3P5N5</accession>
<organism evidence="1 2">
    <name type="scientific">Wickerhamomyces anomalus (strain ATCC 58044 / CBS 1984 / NCYC 433 / NRRL Y-366-8)</name>
    <name type="common">Yeast</name>
    <name type="synonym">Hansenula anomala</name>
    <dbReference type="NCBI Taxonomy" id="683960"/>
    <lineage>
        <taxon>Eukaryota</taxon>
        <taxon>Fungi</taxon>
        <taxon>Dikarya</taxon>
        <taxon>Ascomycota</taxon>
        <taxon>Saccharomycotina</taxon>
        <taxon>Saccharomycetes</taxon>
        <taxon>Phaffomycetales</taxon>
        <taxon>Wickerhamomycetaceae</taxon>
        <taxon>Wickerhamomyces</taxon>
    </lineage>
</organism>
<protein>
    <submittedName>
        <fullName evidence="1">Uncharacterized protein</fullName>
    </submittedName>
</protein>